<protein>
    <submittedName>
        <fullName evidence="7">MFS transporter</fullName>
    </submittedName>
</protein>
<feature type="transmembrane region" description="Helical" evidence="5">
    <location>
        <begin position="175"/>
        <end position="194"/>
    </location>
</feature>
<reference evidence="8" key="1">
    <citation type="journal article" date="2019" name="Int. J. Syst. Evol. Microbiol.">
        <title>The Global Catalogue of Microorganisms (GCM) 10K type strain sequencing project: providing services to taxonomists for standard genome sequencing and annotation.</title>
        <authorList>
            <consortium name="The Broad Institute Genomics Platform"/>
            <consortium name="The Broad Institute Genome Sequencing Center for Infectious Disease"/>
            <person name="Wu L."/>
            <person name="Ma J."/>
        </authorList>
    </citation>
    <scope>NUCLEOTIDE SEQUENCE [LARGE SCALE GENOMIC DNA]</scope>
    <source>
        <strain evidence="8">CGMCC 1.12806</strain>
    </source>
</reference>
<keyword evidence="3 5" id="KW-1133">Transmembrane helix</keyword>
<evidence type="ECO:0000256" key="2">
    <source>
        <dbReference type="ARBA" id="ARBA00022692"/>
    </source>
</evidence>
<dbReference type="InterPro" id="IPR011701">
    <property type="entry name" value="MFS"/>
</dbReference>
<proteinExistence type="predicted"/>
<dbReference type="EMBL" id="BMFZ01000007">
    <property type="protein sequence ID" value="GGA50730.1"/>
    <property type="molecule type" value="Genomic_DNA"/>
</dbReference>
<feature type="transmembrane region" description="Helical" evidence="5">
    <location>
        <begin position="21"/>
        <end position="43"/>
    </location>
</feature>
<keyword evidence="4 5" id="KW-0472">Membrane</keyword>
<evidence type="ECO:0000313" key="8">
    <source>
        <dbReference type="Proteomes" id="UP000627464"/>
    </source>
</evidence>
<dbReference type="CDD" id="cd17393">
    <property type="entry name" value="MFS_MosC_like"/>
    <property type="match status" value="1"/>
</dbReference>
<accession>A0ABQ1GVD6</accession>
<dbReference type="Proteomes" id="UP000627464">
    <property type="component" value="Unassembled WGS sequence"/>
</dbReference>
<dbReference type="PANTHER" id="PTHR23514:SF13">
    <property type="entry name" value="INNER MEMBRANE PROTEIN YBJJ"/>
    <property type="match status" value="1"/>
</dbReference>
<feature type="transmembrane region" description="Helical" evidence="5">
    <location>
        <begin position="283"/>
        <end position="305"/>
    </location>
</feature>
<keyword evidence="8" id="KW-1185">Reference proteome</keyword>
<evidence type="ECO:0000256" key="3">
    <source>
        <dbReference type="ARBA" id="ARBA00022989"/>
    </source>
</evidence>
<evidence type="ECO:0000313" key="7">
    <source>
        <dbReference type="EMBL" id="GGA50730.1"/>
    </source>
</evidence>
<dbReference type="RefSeq" id="WP_188474132.1">
    <property type="nucleotide sequence ID" value="NZ_BMFZ01000007.1"/>
</dbReference>
<dbReference type="InterPro" id="IPR051788">
    <property type="entry name" value="MFS_Transporter"/>
</dbReference>
<dbReference type="InterPro" id="IPR020846">
    <property type="entry name" value="MFS_dom"/>
</dbReference>
<dbReference type="InterPro" id="IPR036259">
    <property type="entry name" value="MFS_trans_sf"/>
</dbReference>
<keyword evidence="2 5" id="KW-0812">Transmembrane</keyword>
<evidence type="ECO:0000256" key="1">
    <source>
        <dbReference type="ARBA" id="ARBA00004141"/>
    </source>
</evidence>
<dbReference type="PROSITE" id="PS50850">
    <property type="entry name" value="MFS"/>
    <property type="match status" value="1"/>
</dbReference>
<feature type="domain" description="Major facilitator superfamily (MFS) profile" evidence="6">
    <location>
        <begin position="19"/>
        <end position="390"/>
    </location>
</feature>
<gene>
    <name evidence="7" type="ORF">GCM10011328_27670</name>
</gene>
<feature type="transmembrane region" description="Helical" evidence="5">
    <location>
        <begin position="341"/>
        <end position="362"/>
    </location>
</feature>
<name>A0ABQ1GVD6_9GAMM</name>
<dbReference type="SUPFAM" id="SSF103473">
    <property type="entry name" value="MFS general substrate transporter"/>
    <property type="match status" value="1"/>
</dbReference>
<comment type="caution">
    <text evidence="7">The sequence shown here is derived from an EMBL/GenBank/DDBJ whole genome shotgun (WGS) entry which is preliminary data.</text>
</comment>
<evidence type="ECO:0000259" key="6">
    <source>
        <dbReference type="PROSITE" id="PS50850"/>
    </source>
</evidence>
<feature type="transmembrane region" description="Helical" evidence="5">
    <location>
        <begin position="311"/>
        <end position="329"/>
    </location>
</feature>
<feature type="transmembrane region" description="Helical" evidence="5">
    <location>
        <begin position="55"/>
        <end position="73"/>
    </location>
</feature>
<comment type="subcellular location">
    <subcellularLocation>
        <location evidence="1">Membrane</location>
        <topology evidence="1">Multi-pass membrane protein</topology>
    </subcellularLocation>
</comment>
<feature type="transmembrane region" description="Helical" evidence="5">
    <location>
        <begin position="148"/>
        <end position="169"/>
    </location>
</feature>
<dbReference type="Gene3D" id="1.20.1250.20">
    <property type="entry name" value="MFS general substrate transporter like domains"/>
    <property type="match status" value="2"/>
</dbReference>
<feature type="transmembrane region" description="Helical" evidence="5">
    <location>
        <begin position="80"/>
        <end position="100"/>
    </location>
</feature>
<feature type="transmembrane region" description="Helical" evidence="5">
    <location>
        <begin position="106"/>
        <end position="127"/>
    </location>
</feature>
<organism evidence="7 8">
    <name type="scientific">Hafnia psychrotolerans</name>
    <dbReference type="NCBI Taxonomy" id="1477018"/>
    <lineage>
        <taxon>Bacteria</taxon>
        <taxon>Pseudomonadati</taxon>
        <taxon>Pseudomonadota</taxon>
        <taxon>Gammaproteobacteria</taxon>
        <taxon>Enterobacterales</taxon>
        <taxon>Hafniaceae</taxon>
        <taxon>Hafnia</taxon>
    </lineage>
</organism>
<evidence type="ECO:0000256" key="4">
    <source>
        <dbReference type="ARBA" id="ARBA00023136"/>
    </source>
</evidence>
<feature type="transmembrane region" description="Helical" evidence="5">
    <location>
        <begin position="368"/>
        <end position="387"/>
    </location>
</feature>
<evidence type="ECO:0000256" key="5">
    <source>
        <dbReference type="SAM" id="Phobius"/>
    </source>
</evidence>
<feature type="transmembrane region" description="Helical" evidence="5">
    <location>
        <begin position="254"/>
        <end position="271"/>
    </location>
</feature>
<feature type="transmembrane region" description="Helical" evidence="5">
    <location>
        <begin position="215"/>
        <end position="234"/>
    </location>
</feature>
<sequence>MSLSSEIENTTAHVASPVKRVATRAIFFVTGMAMGLWAALVPYAQLRTHSEAGDLGLLLLCLGAGSLLSMLGSGRLIGRFGCRAVIIASVVLYCLMLPLLATFSDIWLLALTLFIFGMGIGLADVAVNVQGTLVEQASDKPLMSGFHCLWSVGCIAGAGGGALLLSAGITPQGSTWFTIALVAIITVYSYRGLLPFGAHEEEEPVEGKTKARPNFRLMLMSVMAMICFMAEGAVLDWGGVFLTRERGLALEHAGWGFAVFAIAMSLMRMTGDAIVSTLGRKRVLVVGGMLGIAGYLMVVLLPGWIFPLCGFALVGIGAANIVPVLITLAGQEKVMPVNMSVALVATLGYLGVLGGPALIGFIAHLSNLYVGFSAVAAAFLVILFGAYQLKYQ</sequence>
<dbReference type="PANTHER" id="PTHR23514">
    <property type="entry name" value="BYPASS OF STOP CODON PROTEIN 6"/>
    <property type="match status" value="1"/>
</dbReference>
<dbReference type="Pfam" id="PF07690">
    <property type="entry name" value="MFS_1"/>
    <property type="match status" value="1"/>
</dbReference>